<dbReference type="AlphaFoldDB" id="L0DWS0"/>
<keyword evidence="1" id="KW-0472">Membrane</keyword>
<keyword evidence="3" id="KW-1185">Reference proteome</keyword>
<name>L0DWS0_THIND</name>
<feature type="transmembrane region" description="Helical" evidence="1">
    <location>
        <begin position="21"/>
        <end position="43"/>
    </location>
</feature>
<dbReference type="Proteomes" id="UP000010809">
    <property type="component" value="Chromosome"/>
</dbReference>
<dbReference type="STRING" id="1255043.TVNIR_2406"/>
<dbReference type="HOGENOM" id="CLU_3223264_0_0_6"/>
<evidence type="ECO:0000313" key="2">
    <source>
        <dbReference type="EMBL" id="AGA34049.1"/>
    </source>
</evidence>
<reference evidence="2" key="1">
    <citation type="submission" date="2015-12" db="EMBL/GenBank/DDBJ databases">
        <authorList>
            <person name="Tikhonova T.V."/>
            <person name="Pavlov A.R."/>
            <person name="Beletsky A.V."/>
            <person name="Mardanov A.V."/>
            <person name="Sorokin D.Y."/>
            <person name="Ravin N.V."/>
            <person name="Popov V.O."/>
        </authorList>
    </citation>
    <scope>NUCLEOTIDE SEQUENCE</scope>
    <source>
        <strain evidence="2">DSM 14787</strain>
    </source>
</reference>
<sequence length="44" mass="4613">MFIVDRVSLIRHAPAPGYIALRGYLTLGAMLSLSSGAIASLVLP</sequence>
<keyword evidence="1" id="KW-1133">Transmembrane helix</keyword>
<proteinExistence type="predicted"/>
<gene>
    <name evidence="2" type="ordered locus">TVNIR_2406</name>
</gene>
<organism evidence="2 3">
    <name type="scientific">Thioalkalivibrio nitratireducens (strain DSM 14787 / UNIQEM 213 / ALEN2)</name>
    <dbReference type="NCBI Taxonomy" id="1255043"/>
    <lineage>
        <taxon>Bacteria</taxon>
        <taxon>Pseudomonadati</taxon>
        <taxon>Pseudomonadota</taxon>
        <taxon>Gammaproteobacteria</taxon>
        <taxon>Chromatiales</taxon>
        <taxon>Ectothiorhodospiraceae</taxon>
        <taxon>Thioalkalivibrio</taxon>
    </lineage>
</organism>
<dbReference type="KEGG" id="tni:TVNIR_2406"/>
<evidence type="ECO:0000256" key="1">
    <source>
        <dbReference type="SAM" id="Phobius"/>
    </source>
</evidence>
<evidence type="ECO:0000313" key="3">
    <source>
        <dbReference type="Proteomes" id="UP000010809"/>
    </source>
</evidence>
<keyword evidence="1" id="KW-0812">Transmembrane</keyword>
<accession>L0DWS0</accession>
<dbReference type="PATRIC" id="fig|1255043.3.peg.2428"/>
<protein>
    <submittedName>
        <fullName evidence="2">Uncharacterized protein</fullName>
    </submittedName>
</protein>
<dbReference type="EMBL" id="CP003989">
    <property type="protein sequence ID" value="AGA34049.1"/>
    <property type="molecule type" value="Genomic_DNA"/>
</dbReference>